<dbReference type="GO" id="GO:1990904">
    <property type="term" value="C:ribonucleoprotein complex"/>
    <property type="evidence" value="ECO:0007669"/>
    <property type="project" value="UniProtKB-KW"/>
</dbReference>
<dbReference type="EMBL" id="DS985249">
    <property type="protein sequence ID" value="EDV22617.1"/>
    <property type="molecule type" value="Genomic_DNA"/>
</dbReference>
<dbReference type="AlphaFoldDB" id="B3S4D0"/>
<keyword evidence="8" id="KW-0812">Transmembrane</keyword>
<dbReference type="GO" id="GO:0005739">
    <property type="term" value="C:mitochondrion"/>
    <property type="evidence" value="ECO:0000318"/>
    <property type="project" value="GO_Central"/>
</dbReference>
<organism evidence="9 10">
    <name type="scientific">Trichoplax adhaerens</name>
    <name type="common">Trichoplax reptans</name>
    <dbReference type="NCBI Taxonomy" id="10228"/>
    <lineage>
        <taxon>Eukaryota</taxon>
        <taxon>Metazoa</taxon>
        <taxon>Placozoa</taxon>
        <taxon>Uniplacotomia</taxon>
        <taxon>Trichoplacea</taxon>
        <taxon>Trichoplacidae</taxon>
        <taxon>Trichoplax</taxon>
    </lineage>
</organism>
<evidence type="ECO:0000256" key="4">
    <source>
        <dbReference type="ARBA" id="ARBA00023128"/>
    </source>
</evidence>
<dbReference type="GeneID" id="6756197"/>
<keyword evidence="3" id="KW-0689">Ribosomal protein</keyword>
<feature type="transmembrane region" description="Helical" evidence="8">
    <location>
        <begin position="174"/>
        <end position="195"/>
    </location>
</feature>
<keyword evidence="5" id="KW-0687">Ribonucleoprotein</keyword>
<dbReference type="InterPro" id="IPR057268">
    <property type="entry name" value="Ribosomal_L18"/>
</dbReference>
<dbReference type="STRING" id="10228.B3S4D0"/>
<dbReference type="InterPro" id="IPR005484">
    <property type="entry name" value="Ribosomal_uL18_bac/plant/anim"/>
</dbReference>
<comment type="subcellular location">
    <subcellularLocation>
        <location evidence="1">Mitochondrion</location>
    </subcellularLocation>
</comment>
<dbReference type="GO" id="GO:0006412">
    <property type="term" value="P:translation"/>
    <property type="evidence" value="ECO:0007669"/>
    <property type="project" value="InterPro"/>
</dbReference>
<evidence type="ECO:0000256" key="1">
    <source>
        <dbReference type="ARBA" id="ARBA00004173"/>
    </source>
</evidence>
<dbReference type="Gene3D" id="3.30.420.80">
    <property type="entry name" value="Ribosomal protein S11"/>
    <property type="match status" value="1"/>
</dbReference>
<keyword evidence="8" id="KW-0472">Membrane</keyword>
<sequence length="209" mass="23681">MSSLPTCIGHRLLMNISNTMFFGYRALSTSTIANTLKPAAKYSSSDDMMDKEDGTKQLKYATVFNNRNPRNLELMALAPKARGYGTNPIRQDYYHKAHLEISNWHISAYVCHRDGHRVASASTKEFPIARHLYKTSDVAAAENIGRVLAQRCHAAGIERLIVDRILTKQRSKKLLYLKIRHVVFCFAAILCLLVLQLRHTCKYKVKAAV</sequence>
<reference evidence="9 10" key="1">
    <citation type="journal article" date="2008" name="Nature">
        <title>The Trichoplax genome and the nature of placozoans.</title>
        <authorList>
            <person name="Srivastava M."/>
            <person name="Begovic E."/>
            <person name="Chapman J."/>
            <person name="Putnam N.H."/>
            <person name="Hellsten U."/>
            <person name="Kawashima T."/>
            <person name="Kuo A."/>
            <person name="Mitros T."/>
            <person name="Salamov A."/>
            <person name="Carpenter M.L."/>
            <person name="Signorovitch A.Y."/>
            <person name="Moreno M.A."/>
            <person name="Kamm K."/>
            <person name="Grimwood J."/>
            <person name="Schmutz J."/>
            <person name="Shapiro H."/>
            <person name="Grigoriev I.V."/>
            <person name="Buss L.W."/>
            <person name="Schierwater B."/>
            <person name="Dellaporta S.L."/>
            <person name="Rokhsar D.S."/>
        </authorList>
    </citation>
    <scope>NUCLEOTIDE SEQUENCE [LARGE SCALE GENOMIC DNA]</scope>
    <source>
        <strain evidence="9 10">Grell-BS-1999</strain>
    </source>
</reference>
<dbReference type="GO" id="GO:0008097">
    <property type="term" value="F:5S rRNA binding"/>
    <property type="evidence" value="ECO:0000318"/>
    <property type="project" value="GO_Central"/>
</dbReference>
<dbReference type="RefSeq" id="XP_002115161.1">
    <property type="nucleotide sequence ID" value="XM_002115125.1"/>
</dbReference>
<accession>B3S4D0</accession>
<keyword evidence="8" id="KW-1133">Transmembrane helix</keyword>
<keyword evidence="10" id="KW-1185">Reference proteome</keyword>
<dbReference type="FunFam" id="3.30.420.80:FF:000005">
    <property type="entry name" value="39S ribosomal protein L18, mitochondrial"/>
    <property type="match status" value="1"/>
</dbReference>
<dbReference type="SUPFAM" id="SSF53137">
    <property type="entry name" value="Translational machinery components"/>
    <property type="match status" value="1"/>
</dbReference>
<dbReference type="CDD" id="cd00432">
    <property type="entry name" value="Ribosomal_L18_L5e"/>
    <property type="match status" value="1"/>
</dbReference>
<dbReference type="GO" id="GO:0005743">
    <property type="term" value="C:mitochondrial inner membrane"/>
    <property type="evidence" value="ECO:0007669"/>
    <property type="project" value="UniProtKB-ARBA"/>
</dbReference>
<protein>
    <recommendedName>
        <fullName evidence="6">Large ribosomal subunit protein uL18m</fullName>
    </recommendedName>
    <alternativeName>
        <fullName evidence="7">39S ribosomal protein L18, mitochondrial</fullName>
    </alternativeName>
</protein>
<dbReference type="FunCoup" id="B3S4D0">
    <property type="interactions" value="1709"/>
</dbReference>
<evidence type="ECO:0000313" key="9">
    <source>
        <dbReference type="EMBL" id="EDV22617.1"/>
    </source>
</evidence>
<evidence type="ECO:0000256" key="5">
    <source>
        <dbReference type="ARBA" id="ARBA00023274"/>
    </source>
</evidence>
<dbReference type="GO" id="GO:0005840">
    <property type="term" value="C:ribosome"/>
    <property type="evidence" value="ECO:0007669"/>
    <property type="project" value="UniProtKB-KW"/>
</dbReference>
<evidence type="ECO:0000256" key="3">
    <source>
        <dbReference type="ARBA" id="ARBA00022980"/>
    </source>
</evidence>
<dbReference type="KEGG" id="tad:TRIADDRAFT_59040"/>
<keyword evidence="4" id="KW-0496">Mitochondrion</keyword>
<dbReference type="PANTHER" id="PTHR12899">
    <property type="entry name" value="39S RIBOSOMAL PROTEIN L18, MITOCHONDRIAL"/>
    <property type="match status" value="1"/>
</dbReference>
<dbReference type="Proteomes" id="UP000009022">
    <property type="component" value="Unassembled WGS sequence"/>
</dbReference>
<dbReference type="HOGENOM" id="CLU_1316942_0_0_1"/>
<evidence type="ECO:0000256" key="8">
    <source>
        <dbReference type="SAM" id="Phobius"/>
    </source>
</evidence>
<proteinExistence type="inferred from homology"/>
<dbReference type="PhylomeDB" id="B3S4D0"/>
<dbReference type="InParanoid" id="B3S4D0"/>
<gene>
    <name evidence="9" type="ORF">TRIADDRAFT_59040</name>
</gene>
<evidence type="ECO:0000256" key="6">
    <source>
        <dbReference type="ARBA" id="ARBA00069051"/>
    </source>
</evidence>
<evidence type="ECO:0000256" key="2">
    <source>
        <dbReference type="ARBA" id="ARBA00007116"/>
    </source>
</evidence>
<evidence type="ECO:0000256" key="7">
    <source>
        <dbReference type="ARBA" id="ARBA00082661"/>
    </source>
</evidence>
<dbReference type="GO" id="GO:0003735">
    <property type="term" value="F:structural constituent of ribosome"/>
    <property type="evidence" value="ECO:0007669"/>
    <property type="project" value="InterPro"/>
</dbReference>
<dbReference type="OrthoDB" id="1932324at2759"/>
<evidence type="ECO:0000313" key="10">
    <source>
        <dbReference type="Proteomes" id="UP000009022"/>
    </source>
</evidence>
<dbReference type="eggNOG" id="KOG3333">
    <property type="taxonomic scope" value="Eukaryota"/>
</dbReference>
<comment type="similarity">
    <text evidence="2">Belongs to the universal ribosomal protein uL18 family.</text>
</comment>
<dbReference type="CTD" id="6756197"/>
<name>B3S4D0_TRIAD</name>
<dbReference type="InterPro" id="IPR036967">
    <property type="entry name" value="Ribosomal_uS11_sf"/>
</dbReference>
<dbReference type="PANTHER" id="PTHR12899:SF3">
    <property type="entry name" value="LARGE RIBOSOMAL SUBUNIT PROTEIN UL18M"/>
    <property type="match status" value="1"/>
</dbReference>